<gene>
    <name evidence="1" type="ORF">QE152_g18096</name>
</gene>
<dbReference type="Proteomes" id="UP001458880">
    <property type="component" value="Unassembled WGS sequence"/>
</dbReference>
<evidence type="ECO:0000313" key="2">
    <source>
        <dbReference type="Proteomes" id="UP001458880"/>
    </source>
</evidence>
<protein>
    <submittedName>
        <fullName evidence="1">Uncharacterized protein</fullName>
    </submittedName>
</protein>
<proteinExistence type="predicted"/>
<accession>A0AAW1L0Z1</accession>
<keyword evidence="2" id="KW-1185">Reference proteome</keyword>
<sequence length="117" mass="13711">MALQTCMTIDATDDFDIRNVRAICLNAIPRKTLQGNGEICVINLRKNGRKFVNLVQATPLMTDNEWKKIRKSRASDASDDGQYTGRWEYFTNLEFLKEKENSRRKFRSRREVMTFRG</sequence>
<evidence type="ECO:0000313" key="1">
    <source>
        <dbReference type="EMBL" id="KAK9728342.1"/>
    </source>
</evidence>
<dbReference type="AlphaFoldDB" id="A0AAW1L0Z1"/>
<dbReference type="EMBL" id="JASPKY010000171">
    <property type="protein sequence ID" value="KAK9728342.1"/>
    <property type="molecule type" value="Genomic_DNA"/>
</dbReference>
<comment type="caution">
    <text evidence="1">The sequence shown here is derived from an EMBL/GenBank/DDBJ whole genome shotgun (WGS) entry which is preliminary data.</text>
</comment>
<name>A0AAW1L0Z1_POPJA</name>
<reference evidence="1 2" key="1">
    <citation type="journal article" date="2024" name="BMC Genomics">
        <title>De novo assembly and annotation of Popillia japonica's genome with initial clues to its potential as an invasive pest.</title>
        <authorList>
            <person name="Cucini C."/>
            <person name="Boschi S."/>
            <person name="Funari R."/>
            <person name="Cardaioli E."/>
            <person name="Iannotti N."/>
            <person name="Marturano G."/>
            <person name="Paoli F."/>
            <person name="Bruttini M."/>
            <person name="Carapelli A."/>
            <person name="Frati F."/>
            <person name="Nardi F."/>
        </authorList>
    </citation>
    <scope>NUCLEOTIDE SEQUENCE [LARGE SCALE GENOMIC DNA]</scope>
    <source>
        <strain evidence="1">DMR45628</strain>
    </source>
</reference>
<organism evidence="1 2">
    <name type="scientific">Popillia japonica</name>
    <name type="common">Japanese beetle</name>
    <dbReference type="NCBI Taxonomy" id="7064"/>
    <lineage>
        <taxon>Eukaryota</taxon>
        <taxon>Metazoa</taxon>
        <taxon>Ecdysozoa</taxon>
        <taxon>Arthropoda</taxon>
        <taxon>Hexapoda</taxon>
        <taxon>Insecta</taxon>
        <taxon>Pterygota</taxon>
        <taxon>Neoptera</taxon>
        <taxon>Endopterygota</taxon>
        <taxon>Coleoptera</taxon>
        <taxon>Polyphaga</taxon>
        <taxon>Scarabaeiformia</taxon>
        <taxon>Scarabaeidae</taxon>
        <taxon>Rutelinae</taxon>
        <taxon>Popillia</taxon>
    </lineage>
</organism>